<accession>A0A6H1ZJH1</accession>
<evidence type="ECO:0000313" key="1">
    <source>
        <dbReference type="EMBL" id="QJA48073.1"/>
    </source>
</evidence>
<dbReference type="EMBL" id="MT144070">
    <property type="protein sequence ID" value="QJA48073.1"/>
    <property type="molecule type" value="Genomic_DNA"/>
</dbReference>
<name>A0A6H1ZJH1_9ZZZZ</name>
<gene>
    <name evidence="1" type="ORF">TM448A00831_0004</name>
    <name evidence="2" type="ORF">TM448B00682_0021</name>
</gene>
<organism evidence="1">
    <name type="scientific">viral metagenome</name>
    <dbReference type="NCBI Taxonomy" id="1070528"/>
    <lineage>
        <taxon>unclassified sequences</taxon>
        <taxon>metagenomes</taxon>
        <taxon>organismal metagenomes</taxon>
    </lineage>
</organism>
<reference evidence="1" key="1">
    <citation type="submission" date="2020-03" db="EMBL/GenBank/DDBJ databases">
        <title>The deep terrestrial virosphere.</title>
        <authorList>
            <person name="Holmfeldt K."/>
            <person name="Nilsson E."/>
            <person name="Simone D."/>
            <person name="Lopez-Fernandez M."/>
            <person name="Wu X."/>
            <person name="de Brujin I."/>
            <person name="Lundin D."/>
            <person name="Andersson A."/>
            <person name="Bertilsson S."/>
            <person name="Dopson M."/>
        </authorList>
    </citation>
    <scope>NUCLEOTIDE SEQUENCE</scope>
    <source>
        <strain evidence="1">TM448A00831</strain>
        <strain evidence="2">TM448B00682</strain>
    </source>
</reference>
<dbReference type="EMBL" id="MT144647">
    <property type="protein sequence ID" value="QJH96327.1"/>
    <property type="molecule type" value="Genomic_DNA"/>
</dbReference>
<proteinExistence type="predicted"/>
<dbReference type="AlphaFoldDB" id="A0A6H1ZJH1"/>
<evidence type="ECO:0000313" key="2">
    <source>
        <dbReference type="EMBL" id="QJH96327.1"/>
    </source>
</evidence>
<protein>
    <submittedName>
        <fullName evidence="1">Uncharacterized protein</fullName>
    </submittedName>
</protein>
<sequence length="93" mass="10486">MKITTIGKVDYALRELKVISKQLSKLDVQACNVGLTDKQEMRVIKLEKLANKIAKDFLGVYAYHQGDPRGCSLYLTEKLTDQAMNYTNGVAIY</sequence>